<evidence type="ECO:0000313" key="10">
    <source>
        <dbReference type="Proteomes" id="UP000554482"/>
    </source>
</evidence>
<gene>
    <name evidence="9" type="ORF">FRX31_031573</name>
</gene>
<dbReference type="GO" id="GO:0016020">
    <property type="term" value="C:membrane"/>
    <property type="evidence" value="ECO:0007669"/>
    <property type="project" value="InterPro"/>
</dbReference>
<feature type="transmembrane region" description="Helical" evidence="7">
    <location>
        <begin position="328"/>
        <end position="349"/>
    </location>
</feature>
<comment type="caution">
    <text evidence="9">The sequence shown here is derived from an EMBL/GenBank/DDBJ whole genome shotgun (WGS) entry which is preliminary data.</text>
</comment>
<keyword evidence="2 7" id="KW-0812">Transmembrane</keyword>
<evidence type="ECO:0000256" key="3">
    <source>
        <dbReference type="ARBA" id="ARBA00022741"/>
    </source>
</evidence>
<dbReference type="AlphaFoldDB" id="A0A7J6V3L2"/>
<keyword evidence="6 7" id="KW-0472">Membrane</keyword>
<evidence type="ECO:0000256" key="4">
    <source>
        <dbReference type="ARBA" id="ARBA00022840"/>
    </source>
</evidence>
<dbReference type="Gene3D" id="1.20.1560.10">
    <property type="entry name" value="ABC transporter type 1, transmembrane domain"/>
    <property type="match status" value="1"/>
</dbReference>
<keyword evidence="3" id="KW-0547">Nucleotide-binding</keyword>
<dbReference type="InterPro" id="IPR036640">
    <property type="entry name" value="ABC1_TM_sf"/>
</dbReference>
<dbReference type="InterPro" id="IPR050173">
    <property type="entry name" value="ABC_transporter_C-like"/>
</dbReference>
<evidence type="ECO:0000256" key="1">
    <source>
        <dbReference type="ARBA" id="ARBA00022448"/>
    </source>
</evidence>
<keyword evidence="10" id="KW-1185">Reference proteome</keyword>
<dbReference type="SUPFAM" id="SSF52540">
    <property type="entry name" value="P-loop containing nucleoside triphosphate hydrolases"/>
    <property type="match status" value="1"/>
</dbReference>
<dbReference type="InterPro" id="IPR003439">
    <property type="entry name" value="ABC_transporter-like_ATP-bd"/>
</dbReference>
<evidence type="ECO:0000256" key="7">
    <source>
        <dbReference type="SAM" id="Phobius"/>
    </source>
</evidence>
<dbReference type="OrthoDB" id="6500128at2759"/>
<feature type="transmembrane region" description="Helical" evidence="7">
    <location>
        <begin position="200"/>
        <end position="223"/>
    </location>
</feature>
<dbReference type="InterPro" id="IPR011527">
    <property type="entry name" value="ABC1_TM_dom"/>
</dbReference>
<dbReference type="SUPFAM" id="SSF90123">
    <property type="entry name" value="ABC transporter transmembrane region"/>
    <property type="match status" value="1"/>
</dbReference>
<dbReference type="Gene3D" id="3.40.50.300">
    <property type="entry name" value="P-loop containing nucleotide triphosphate hydrolases"/>
    <property type="match status" value="1"/>
</dbReference>
<dbReference type="PANTHER" id="PTHR24223:SF181">
    <property type="entry name" value="ABC TRANSPORTER C FAMILY MEMBER 3"/>
    <property type="match status" value="1"/>
</dbReference>
<dbReference type="Pfam" id="PF00005">
    <property type="entry name" value="ABC_tran"/>
    <property type="match status" value="1"/>
</dbReference>
<organism evidence="9 10">
    <name type="scientific">Thalictrum thalictroides</name>
    <name type="common">Rue-anemone</name>
    <name type="synonym">Anemone thalictroides</name>
    <dbReference type="NCBI Taxonomy" id="46969"/>
    <lineage>
        <taxon>Eukaryota</taxon>
        <taxon>Viridiplantae</taxon>
        <taxon>Streptophyta</taxon>
        <taxon>Embryophyta</taxon>
        <taxon>Tracheophyta</taxon>
        <taxon>Spermatophyta</taxon>
        <taxon>Magnoliopsida</taxon>
        <taxon>Ranunculales</taxon>
        <taxon>Ranunculaceae</taxon>
        <taxon>Thalictroideae</taxon>
        <taxon>Thalictrum</taxon>
    </lineage>
</organism>
<keyword evidence="5 7" id="KW-1133">Transmembrane helix</keyword>
<keyword evidence="4" id="KW-0067">ATP-binding</keyword>
<feature type="domain" description="ABC transmembrane type-1" evidence="8">
    <location>
        <begin position="204"/>
        <end position="357"/>
    </location>
</feature>
<dbReference type="GO" id="GO:0016887">
    <property type="term" value="F:ATP hydrolysis activity"/>
    <property type="evidence" value="ECO:0007669"/>
    <property type="project" value="InterPro"/>
</dbReference>
<protein>
    <submittedName>
        <fullName evidence="9">Abc transporter c family member</fullName>
    </submittedName>
</protein>
<reference evidence="9 10" key="1">
    <citation type="submission" date="2020-06" db="EMBL/GenBank/DDBJ databases">
        <title>Transcriptomic and genomic resources for Thalictrum thalictroides and T. hernandezii: Facilitating candidate gene discovery in an emerging model plant lineage.</title>
        <authorList>
            <person name="Arias T."/>
            <person name="Riano-Pachon D.M."/>
            <person name="Di Stilio V.S."/>
        </authorList>
    </citation>
    <scope>NUCLEOTIDE SEQUENCE [LARGE SCALE GENOMIC DNA]</scope>
    <source>
        <strain evidence="10">cv. WT478/WT964</strain>
        <tissue evidence="9">Leaves</tissue>
    </source>
</reference>
<name>A0A7J6V3L2_THATH</name>
<dbReference type="EMBL" id="JABWDY010039527">
    <property type="protein sequence ID" value="KAF5178840.1"/>
    <property type="molecule type" value="Genomic_DNA"/>
</dbReference>
<dbReference type="PANTHER" id="PTHR24223">
    <property type="entry name" value="ATP-BINDING CASSETTE SUB-FAMILY C"/>
    <property type="match status" value="1"/>
</dbReference>
<dbReference type="GO" id="GO:0005524">
    <property type="term" value="F:ATP binding"/>
    <property type="evidence" value="ECO:0007669"/>
    <property type="project" value="UniProtKB-KW"/>
</dbReference>
<feature type="non-terminal residue" evidence="9">
    <location>
        <position position="1"/>
    </location>
</feature>
<evidence type="ECO:0000256" key="2">
    <source>
        <dbReference type="ARBA" id="ARBA00022692"/>
    </source>
</evidence>
<dbReference type="Pfam" id="PF00664">
    <property type="entry name" value="ABC_membrane"/>
    <property type="match status" value="1"/>
</dbReference>
<dbReference type="GO" id="GO:0140359">
    <property type="term" value="F:ABC-type transporter activity"/>
    <property type="evidence" value="ECO:0007669"/>
    <property type="project" value="InterPro"/>
</dbReference>
<sequence length="357" mass="39405">MLPFGDQAIIGERRINLSGGQKQRIQIAGALYQDADLYLLDDPFSALDAHTGMQMYKECLHMFLDSKTVIYTTNQVEFLPSADLILVLRDGRITQSGKYNEILTPGTDFIELVGAHKKALLSHRNSSAETGALASETVKKFDQEKGNAEEDKKQMCRNTSTIDEKLLENPAQLVQDEEREKGRVGIKVYMNYITTAYKGALVPVILFLQIVAQVLQIGSDYWIASNTPVSRDVKSPIESSTLIYVYAGLALGSCIFVFGRAIGIGTVGYKTATILFKRMHMCIFRAPMSFFDATPSGRILNRASSDQSAVEYDIPLTMGALAMNGIRLVGVVVIMAHGGWQVIIIYIPLAGLCIWCQ</sequence>
<evidence type="ECO:0000313" key="9">
    <source>
        <dbReference type="EMBL" id="KAF5178840.1"/>
    </source>
</evidence>
<accession>A0A7J6V3L2</accession>
<evidence type="ECO:0000259" key="8">
    <source>
        <dbReference type="PROSITE" id="PS50929"/>
    </source>
</evidence>
<proteinExistence type="predicted"/>
<dbReference type="InterPro" id="IPR027417">
    <property type="entry name" value="P-loop_NTPase"/>
</dbReference>
<evidence type="ECO:0000256" key="6">
    <source>
        <dbReference type="ARBA" id="ARBA00023136"/>
    </source>
</evidence>
<keyword evidence="1" id="KW-0813">Transport</keyword>
<evidence type="ECO:0000256" key="5">
    <source>
        <dbReference type="ARBA" id="ARBA00022989"/>
    </source>
</evidence>
<dbReference type="Proteomes" id="UP000554482">
    <property type="component" value="Unassembled WGS sequence"/>
</dbReference>
<feature type="transmembrane region" description="Helical" evidence="7">
    <location>
        <begin position="243"/>
        <end position="269"/>
    </location>
</feature>
<dbReference type="PROSITE" id="PS50929">
    <property type="entry name" value="ABC_TM1F"/>
    <property type="match status" value="1"/>
</dbReference>